<feature type="domain" description="Hcy-binding" evidence="8">
    <location>
        <begin position="8"/>
        <end position="356"/>
    </location>
</feature>
<evidence type="ECO:0000256" key="1">
    <source>
        <dbReference type="ARBA" id="ARBA00022603"/>
    </source>
</evidence>
<reference evidence="9" key="1">
    <citation type="submission" date="2022-06" db="EMBL/GenBank/DDBJ databases">
        <authorList>
            <person name="Berger JAMES D."/>
            <person name="Berger JAMES D."/>
        </authorList>
    </citation>
    <scope>NUCLEOTIDE SEQUENCE [LARGE SCALE GENOMIC DNA]</scope>
</reference>
<dbReference type="GO" id="GO:0009086">
    <property type="term" value="P:methionine biosynthetic process"/>
    <property type="evidence" value="ECO:0007669"/>
    <property type="project" value="InterPro"/>
</dbReference>
<dbReference type="AlphaFoldDB" id="A0AA85FEM8"/>
<organism evidence="9 10">
    <name type="scientific">Schistosoma rodhaini</name>
    <dbReference type="NCBI Taxonomy" id="6188"/>
    <lineage>
        <taxon>Eukaryota</taxon>
        <taxon>Metazoa</taxon>
        <taxon>Spiralia</taxon>
        <taxon>Lophotrochozoa</taxon>
        <taxon>Platyhelminthes</taxon>
        <taxon>Trematoda</taxon>
        <taxon>Digenea</taxon>
        <taxon>Strigeidida</taxon>
        <taxon>Schistosomatoidea</taxon>
        <taxon>Schistosomatidae</taxon>
        <taxon>Schistosoma</taxon>
    </lineage>
</organism>
<keyword evidence="4 6" id="KW-0862">Zinc</keyword>
<dbReference type="Gene3D" id="3.20.20.330">
    <property type="entry name" value="Homocysteine-binding-like domain"/>
    <property type="match status" value="1"/>
</dbReference>
<comment type="cofactor">
    <cofactor evidence="6">
        <name>Zn(2+)</name>
        <dbReference type="ChEBI" id="CHEBI:29105"/>
    </cofactor>
    <text evidence="6">Binds 1 zinc ion per subunit.</text>
</comment>
<evidence type="ECO:0000256" key="7">
    <source>
        <dbReference type="PROSITE-ProRule" id="PRU00333"/>
    </source>
</evidence>
<dbReference type="InterPro" id="IPR003726">
    <property type="entry name" value="HCY_dom"/>
</dbReference>
<proteinExistence type="predicted"/>
<feature type="binding site" evidence="6 7">
    <location>
        <position position="242"/>
    </location>
    <ligand>
        <name>Zn(2+)</name>
        <dbReference type="ChEBI" id="CHEBI:29105"/>
    </ligand>
</feature>
<keyword evidence="3 6" id="KW-0479">Metal-binding</keyword>
<accession>A0AA85FEM8</accession>
<evidence type="ECO:0000313" key="9">
    <source>
        <dbReference type="Proteomes" id="UP000050792"/>
    </source>
</evidence>
<dbReference type="GO" id="GO:0008898">
    <property type="term" value="F:S-adenosylmethionine-homocysteine S-methyltransferase activity"/>
    <property type="evidence" value="ECO:0007669"/>
    <property type="project" value="TreeGrafter"/>
</dbReference>
<dbReference type="GO" id="GO:0033528">
    <property type="term" value="P:S-methylmethionine cycle"/>
    <property type="evidence" value="ECO:0007669"/>
    <property type="project" value="TreeGrafter"/>
</dbReference>
<evidence type="ECO:0000256" key="2">
    <source>
        <dbReference type="ARBA" id="ARBA00022679"/>
    </source>
</evidence>
<dbReference type="WBParaSite" id="SRDH1_48220.2">
    <property type="protein sequence ID" value="SRDH1_48220.2"/>
    <property type="gene ID" value="SRDH1_48220"/>
</dbReference>
<evidence type="ECO:0000313" key="10">
    <source>
        <dbReference type="WBParaSite" id="SRDH1_48220.2"/>
    </source>
</evidence>
<evidence type="ECO:0000259" key="8">
    <source>
        <dbReference type="PROSITE" id="PS50970"/>
    </source>
</evidence>
<dbReference type="PANTHER" id="PTHR46015:SF1">
    <property type="entry name" value="HOMOCYSTEINE S-METHYLTRANSFERASE-LIKE ISOFORM 1"/>
    <property type="match status" value="1"/>
</dbReference>
<dbReference type="SUPFAM" id="SSF82282">
    <property type="entry name" value="Homocysteine S-methyltransferase"/>
    <property type="match status" value="1"/>
</dbReference>
<dbReference type="PIRSF" id="PIRSF037505">
    <property type="entry name" value="Betaine_HMT"/>
    <property type="match status" value="1"/>
</dbReference>
<dbReference type="GO" id="GO:0032259">
    <property type="term" value="P:methylation"/>
    <property type="evidence" value="ECO:0007669"/>
    <property type="project" value="UniProtKB-KW"/>
</dbReference>
<feature type="binding site" evidence="6 7">
    <location>
        <position position="341"/>
    </location>
    <ligand>
        <name>Zn(2+)</name>
        <dbReference type="ChEBI" id="CHEBI:29105"/>
    </ligand>
</feature>
<sequence length="363" mass="40319">MKIMYKVNSELVSQWLTEIRVLDGGFGTESQKLSNLQIDGHLAWSSRLLMDDPELVVKIHKSFLRAGCDVISTNTYQAAPSTLVKALGISDGEAKNLMHTAVHLAQRAREEENNSVTASEFQRKLPVLIAGSLGPYGACAADGSEYTGSYANKVSFNELVEFHLSRAKILLESGVDFIAWETVPLLKEVSSICEVMHRLPSAYCWISVSSPDGEKTSGGDLIASVACEVAKCEQVFGVGVNCNIPHDCIGKGLANLNSQTCKESKNTSSKLILLYANDCQLWIPNDGDKKRGHFVNYLQYNHDSWFQNTIKWAKRRETSDDEHLHYSVNDKPPLAQWVGGCCNVEPECIRRLAKWMKPDEFIS</sequence>
<dbReference type="PROSITE" id="PS50970">
    <property type="entry name" value="HCY"/>
    <property type="match status" value="1"/>
</dbReference>
<protein>
    <submittedName>
        <fullName evidence="10">Hcy-binding domain-containing protein</fullName>
    </submittedName>
</protein>
<comment type="pathway">
    <text evidence="5">Amino-acid biosynthesis; L-methionine biosynthesis via de novo pathway.</text>
</comment>
<keyword evidence="9" id="KW-1185">Reference proteome</keyword>
<dbReference type="InterPro" id="IPR017226">
    <property type="entry name" value="BHMT-like"/>
</dbReference>
<dbReference type="InterPro" id="IPR051486">
    <property type="entry name" value="Hcy_S-methyltransferase"/>
</dbReference>
<evidence type="ECO:0000256" key="5">
    <source>
        <dbReference type="ARBA" id="ARBA00034478"/>
    </source>
</evidence>
<dbReference type="InterPro" id="IPR036589">
    <property type="entry name" value="HCY_dom_sf"/>
</dbReference>
<evidence type="ECO:0000256" key="3">
    <source>
        <dbReference type="ARBA" id="ARBA00022723"/>
    </source>
</evidence>
<evidence type="ECO:0000256" key="6">
    <source>
        <dbReference type="PIRSR" id="PIRSR037505-2"/>
    </source>
</evidence>
<dbReference type="Proteomes" id="UP000050792">
    <property type="component" value="Unassembled WGS sequence"/>
</dbReference>
<dbReference type="PANTHER" id="PTHR46015">
    <property type="entry name" value="ZGC:172121"/>
    <property type="match status" value="1"/>
</dbReference>
<reference evidence="10" key="2">
    <citation type="submission" date="2023-11" db="UniProtKB">
        <authorList>
            <consortium name="WormBaseParasite"/>
        </authorList>
    </citation>
    <scope>IDENTIFICATION</scope>
</reference>
<keyword evidence="1 7" id="KW-0489">Methyltransferase</keyword>
<dbReference type="GO" id="GO:0008270">
    <property type="term" value="F:zinc ion binding"/>
    <property type="evidence" value="ECO:0007669"/>
    <property type="project" value="InterPro"/>
</dbReference>
<keyword evidence="2 7" id="KW-0808">Transferase</keyword>
<feature type="binding site" evidence="6 7">
    <location>
        <position position="342"/>
    </location>
    <ligand>
        <name>Zn(2+)</name>
        <dbReference type="ChEBI" id="CHEBI:29105"/>
    </ligand>
</feature>
<dbReference type="Pfam" id="PF02574">
    <property type="entry name" value="S-methyl_trans"/>
    <property type="match status" value="1"/>
</dbReference>
<name>A0AA85FEM8_9TREM</name>
<evidence type="ECO:0000256" key="4">
    <source>
        <dbReference type="ARBA" id="ARBA00022833"/>
    </source>
</evidence>